<evidence type="ECO:0000313" key="3">
    <source>
        <dbReference type="Proteomes" id="UP000016930"/>
    </source>
</evidence>
<keyword evidence="3" id="KW-1185">Reference proteome</keyword>
<feature type="domain" description="BTB" evidence="1">
    <location>
        <begin position="28"/>
        <end position="102"/>
    </location>
</feature>
<dbReference type="InterPro" id="IPR000210">
    <property type="entry name" value="BTB/POZ_dom"/>
</dbReference>
<dbReference type="OrthoDB" id="2797179at2759"/>
<dbReference type="HOGENOM" id="CLU_052397_0_1_1"/>
<proteinExistence type="predicted"/>
<dbReference type="CDD" id="cd18186">
    <property type="entry name" value="BTB_POZ_ZBTB_KLHL-like"/>
    <property type="match status" value="1"/>
</dbReference>
<dbReference type="Pfam" id="PF00651">
    <property type="entry name" value="BTB"/>
    <property type="match status" value="1"/>
</dbReference>
<dbReference type="PROSITE" id="PS50097">
    <property type="entry name" value="BTB"/>
    <property type="match status" value="1"/>
</dbReference>
<protein>
    <recommendedName>
        <fullName evidence="1">BTB domain-containing protein</fullName>
    </recommendedName>
</protein>
<dbReference type="AlphaFoldDB" id="M2QJ99"/>
<dbReference type="EMBL" id="KB445797">
    <property type="protein sequence ID" value="EMD37128.1"/>
    <property type="molecule type" value="Genomic_DNA"/>
</dbReference>
<dbReference type="Gene3D" id="3.30.710.10">
    <property type="entry name" value="Potassium Channel Kv1.1, Chain A"/>
    <property type="match status" value="1"/>
</dbReference>
<reference evidence="2 3" key="1">
    <citation type="journal article" date="2012" name="Proc. Natl. Acad. Sci. U.S.A.">
        <title>Comparative genomics of Ceriporiopsis subvermispora and Phanerochaete chrysosporium provide insight into selective ligninolysis.</title>
        <authorList>
            <person name="Fernandez-Fueyo E."/>
            <person name="Ruiz-Duenas F.J."/>
            <person name="Ferreira P."/>
            <person name="Floudas D."/>
            <person name="Hibbett D.S."/>
            <person name="Canessa P."/>
            <person name="Larrondo L.F."/>
            <person name="James T.Y."/>
            <person name="Seelenfreund D."/>
            <person name="Lobos S."/>
            <person name="Polanco R."/>
            <person name="Tello M."/>
            <person name="Honda Y."/>
            <person name="Watanabe T."/>
            <person name="Watanabe T."/>
            <person name="Ryu J.S."/>
            <person name="Kubicek C.P."/>
            <person name="Schmoll M."/>
            <person name="Gaskell J."/>
            <person name="Hammel K.E."/>
            <person name="St John F.J."/>
            <person name="Vanden Wymelenberg A."/>
            <person name="Sabat G."/>
            <person name="Splinter BonDurant S."/>
            <person name="Syed K."/>
            <person name="Yadav J.S."/>
            <person name="Doddapaneni H."/>
            <person name="Subramanian V."/>
            <person name="Lavin J.L."/>
            <person name="Oguiza J.A."/>
            <person name="Perez G."/>
            <person name="Pisabarro A.G."/>
            <person name="Ramirez L."/>
            <person name="Santoyo F."/>
            <person name="Master E."/>
            <person name="Coutinho P.M."/>
            <person name="Henrissat B."/>
            <person name="Lombard V."/>
            <person name="Magnuson J.K."/>
            <person name="Kuees U."/>
            <person name="Hori C."/>
            <person name="Igarashi K."/>
            <person name="Samejima M."/>
            <person name="Held B.W."/>
            <person name="Barry K.W."/>
            <person name="LaButti K.M."/>
            <person name="Lapidus A."/>
            <person name="Lindquist E.A."/>
            <person name="Lucas S.M."/>
            <person name="Riley R."/>
            <person name="Salamov A.A."/>
            <person name="Hoffmeister D."/>
            <person name="Schwenk D."/>
            <person name="Hadar Y."/>
            <person name="Yarden O."/>
            <person name="de Vries R.P."/>
            <person name="Wiebenga A."/>
            <person name="Stenlid J."/>
            <person name="Eastwood D."/>
            <person name="Grigoriev I.V."/>
            <person name="Berka R.M."/>
            <person name="Blanchette R.A."/>
            <person name="Kersten P."/>
            <person name="Martinez A.T."/>
            <person name="Vicuna R."/>
            <person name="Cullen D."/>
        </authorList>
    </citation>
    <scope>NUCLEOTIDE SEQUENCE [LARGE SCALE GENOMIC DNA]</scope>
    <source>
        <strain evidence="2 3">B</strain>
    </source>
</reference>
<dbReference type="SMART" id="SM00225">
    <property type="entry name" value="BTB"/>
    <property type="match status" value="1"/>
</dbReference>
<gene>
    <name evidence="2" type="ORF">CERSUDRAFT_137612</name>
</gene>
<dbReference type="SUPFAM" id="SSF54695">
    <property type="entry name" value="POZ domain"/>
    <property type="match status" value="1"/>
</dbReference>
<sequence>MSSTATGIPLASEVNKHVLAAPFDSDDADIVIQSSDKVKFPVHRFLLSRASTVFGAMLSLPQSDTPSPTATQGPPVVELPEDRQTLDIVLRLCYPIEVRLPDGFIEHAQLVLEAARKYALDSVMERLDFQMKEERIVSVQPLRVYALACSYGLEDLARRAAKETLKEDPLDVPYSSTLRCMTGGAYHRLLQYHRECGRVAAAAVNEENVTAWAGLPNFSSSVLFLRTKTCHVPIWVNTPLGHIIRSVLRQYLWDLRDAVAVTPDANIALRRSLLQGVMRSVSSCAHCAGDMYSDITKFGDMLKSNMEEKISQVSLVFEQ</sequence>
<name>M2QJ99_CERS8</name>
<dbReference type="InterPro" id="IPR011333">
    <property type="entry name" value="SKP1/BTB/POZ_sf"/>
</dbReference>
<evidence type="ECO:0000259" key="1">
    <source>
        <dbReference type="PROSITE" id="PS50097"/>
    </source>
</evidence>
<accession>M2QJ99</accession>
<dbReference type="STRING" id="914234.M2QJ99"/>
<dbReference type="Proteomes" id="UP000016930">
    <property type="component" value="Unassembled WGS sequence"/>
</dbReference>
<evidence type="ECO:0000313" key="2">
    <source>
        <dbReference type="EMBL" id="EMD37128.1"/>
    </source>
</evidence>
<organism evidence="2 3">
    <name type="scientific">Ceriporiopsis subvermispora (strain B)</name>
    <name type="common">White-rot fungus</name>
    <name type="synonym">Gelatoporia subvermispora</name>
    <dbReference type="NCBI Taxonomy" id="914234"/>
    <lineage>
        <taxon>Eukaryota</taxon>
        <taxon>Fungi</taxon>
        <taxon>Dikarya</taxon>
        <taxon>Basidiomycota</taxon>
        <taxon>Agaricomycotina</taxon>
        <taxon>Agaricomycetes</taxon>
        <taxon>Polyporales</taxon>
        <taxon>Gelatoporiaceae</taxon>
        <taxon>Gelatoporia</taxon>
    </lineage>
</organism>